<dbReference type="EMBL" id="GBBM01007400">
    <property type="protein sequence ID" value="JAC28018.1"/>
    <property type="molecule type" value="mRNA"/>
</dbReference>
<keyword evidence="1" id="KW-1133">Transmembrane helix</keyword>
<keyword evidence="1" id="KW-0472">Membrane</keyword>
<accession>A0A023G589</accession>
<feature type="transmembrane region" description="Helical" evidence="1">
    <location>
        <begin position="28"/>
        <end position="47"/>
    </location>
</feature>
<dbReference type="AlphaFoldDB" id="A0A023G589"/>
<protein>
    <submittedName>
        <fullName evidence="2">Uncharacterized protein</fullName>
    </submittedName>
</protein>
<evidence type="ECO:0000313" key="2">
    <source>
        <dbReference type="EMBL" id="JAC28018.1"/>
    </source>
</evidence>
<sequence>MSRVVSFLLLPMVFVLWGRGVHLLQCRAAFPLQIFFCTSFYFLYIYISFVQKNSMTSSDDLFQVKKSDQVVEFLDAQINRSVQACSIDTKDLYYSLPQKELLSCIEDSIDRFGLVAFQNAVCLSIEMFLELLALHIGSTFVSWKDTYFQKQGMLCIGSCLAPVDIFLGQVTLTTS</sequence>
<proteinExistence type="evidence at transcript level"/>
<evidence type="ECO:0000256" key="1">
    <source>
        <dbReference type="SAM" id="Phobius"/>
    </source>
</evidence>
<name>A0A023G589_AMBTT</name>
<keyword evidence="1" id="KW-0812">Transmembrane</keyword>
<organism evidence="2">
    <name type="scientific">Amblyomma triste</name>
    <name type="common">Neotropical tick</name>
    <dbReference type="NCBI Taxonomy" id="251400"/>
    <lineage>
        <taxon>Eukaryota</taxon>
        <taxon>Metazoa</taxon>
        <taxon>Ecdysozoa</taxon>
        <taxon>Arthropoda</taxon>
        <taxon>Chelicerata</taxon>
        <taxon>Arachnida</taxon>
        <taxon>Acari</taxon>
        <taxon>Parasitiformes</taxon>
        <taxon>Ixodida</taxon>
        <taxon>Ixodoidea</taxon>
        <taxon>Ixodidae</taxon>
        <taxon>Amblyomminae</taxon>
        <taxon>Amblyomma</taxon>
    </lineage>
</organism>
<reference evidence="2" key="1">
    <citation type="submission" date="2014-03" db="EMBL/GenBank/DDBJ databases">
        <title>The sialotranscriptome of Amblyomma triste, Amblyomma parvum and Amblyomma cajennense ticks, uncovered by 454-based RNA-seq.</title>
        <authorList>
            <person name="Garcia G.R."/>
            <person name="Gardinassi L.G."/>
            <person name="Ribeiro J.M."/>
            <person name="Anatriello E."/>
            <person name="Ferreira B.R."/>
            <person name="Moreira H.N."/>
            <person name="Mafra C."/>
            <person name="Olegario M.M."/>
            <person name="Szabo P.J."/>
            <person name="Miranda-Santos I.K."/>
            <person name="Maruyama S.R."/>
        </authorList>
    </citation>
    <scope>NUCLEOTIDE SEQUENCE</scope>
    <source>
        <strain evidence="2">Mato Grasso do Sul</strain>
        <tissue evidence="2">Salivary glands</tissue>
    </source>
</reference>